<evidence type="ECO:0000313" key="5">
    <source>
        <dbReference type="EMBL" id="KAK1378089.1"/>
    </source>
</evidence>
<comment type="caution">
    <text evidence="5">The sequence shown here is derived from an EMBL/GenBank/DDBJ whole genome shotgun (WGS) entry which is preliminary data.</text>
</comment>
<feature type="region of interest" description="Disordered" evidence="3">
    <location>
        <begin position="186"/>
        <end position="257"/>
    </location>
</feature>
<dbReference type="CDD" id="cd12680">
    <property type="entry name" value="RRM_THOC4"/>
    <property type="match status" value="1"/>
</dbReference>
<dbReference type="InterPro" id="IPR000504">
    <property type="entry name" value="RRM_dom"/>
</dbReference>
<dbReference type="InterPro" id="IPR025715">
    <property type="entry name" value="FoP_C"/>
</dbReference>
<evidence type="ECO:0000256" key="1">
    <source>
        <dbReference type="ARBA" id="ARBA00022884"/>
    </source>
</evidence>
<reference evidence="5" key="1">
    <citation type="submission" date="2023-02" db="EMBL/GenBank/DDBJ databases">
        <title>Genome of toxic invasive species Heracleum sosnowskyi carries increased number of genes despite the absence of recent whole-genome duplications.</title>
        <authorList>
            <person name="Schelkunov M."/>
            <person name="Shtratnikova V."/>
            <person name="Makarenko M."/>
            <person name="Klepikova A."/>
            <person name="Omelchenko D."/>
            <person name="Novikova G."/>
            <person name="Obukhova E."/>
            <person name="Bogdanov V."/>
            <person name="Penin A."/>
            <person name="Logacheva M."/>
        </authorList>
    </citation>
    <scope>NUCLEOTIDE SEQUENCE</scope>
    <source>
        <strain evidence="5">Hsosn_3</strain>
        <tissue evidence="5">Leaf</tissue>
    </source>
</reference>
<dbReference type="AlphaFoldDB" id="A0AAD8I407"/>
<keyword evidence="6" id="KW-1185">Reference proteome</keyword>
<organism evidence="5 6">
    <name type="scientific">Heracleum sosnowskyi</name>
    <dbReference type="NCBI Taxonomy" id="360622"/>
    <lineage>
        <taxon>Eukaryota</taxon>
        <taxon>Viridiplantae</taxon>
        <taxon>Streptophyta</taxon>
        <taxon>Embryophyta</taxon>
        <taxon>Tracheophyta</taxon>
        <taxon>Spermatophyta</taxon>
        <taxon>Magnoliopsida</taxon>
        <taxon>eudicotyledons</taxon>
        <taxon>Gunneridae</taxon>
        <taxon>Pentapetalae</taxon>
        <taxon>asterids</taxon>
        <taxon>campanulids</taxon>
        <taxon>Apiales</taxon>
        <taxon>Apiaceae</taxon>
        <taxon>Apioideae</taxon>
        <taxon>apioid superclade</taxon>
        <taxon>Tordylieae</taxon>
        <taxon>Tordyliinae</taxon>
        <taxon>Heracleum</taxon>
    </lineage>
</organism>
<dbReference type="Proteomes" id="UP001237642">
    <property type="component" value="Unassembled WGS sequence"/>
</dbReference>
<dbReference type="SMART" id="SM01218">
    <property type="entry name" value="FoP_duplication"/>
    <property type="match status" value="1"/>
</dbReference>
<protein>
    <submittedName>
        <fullName evidence="5">THO complex subunit 4A</fullName>
    </submittedName>
</protein>
<dbReference type="PANTHER" id="PTHR19965:SF69">
    <property type="entry name" value="NUCLEOTIDE-BINDING ALPHA-BETA PLAIT DOMAIN-CONTAINING PROTEIN-RELATED"/>
    <property type="match status" value="1"/>
</dbReference>
<dbReference type="GO" id="GO:0006406">
    <property type="term" value="P:mRNA export from nucleus"/>
    <property type="evidence" value="ECO:0007669"/>
    <property type="project" value="TreeGrafter"/>
</dbReference>
<dbReference type="EMBL" id="JAUIZM010000006">
    <property type="protein sequence ID" value="KAK1378089.1"/>
    <property type="molecule type" value="Genomic_DNA"/>
</dbReference>
<dbReference type="GO" id="GO:0003729">
    <property type="term" value="F:mRNA binding"/>
    <property type="evidence" value="ECO:0007669"/>
    <property type="project" value="TreeGrafter"/>
</dbReference>
<feature type="domain" description="RRM" evidence="4">
    <location>
        <begin position="101"/>
        <end position="178"/>
    </location>
</feature>
<dbReference type="Pfam" id="PF13865">
    <property type="entry name" value="FoP_duplication"/>
    <property type="match status" value="1"/>
</dbReference>
<sequence length="257" mass="27709">MAESLLDMSLDQLIQKNKASNSSSSYAAARSTVRGRGAAAGKASRGRGRVSGANSSAPGPTRRAPNRVQPRTTPYFTPQGLNQMQMQEMMMPGGMDTESGTKLYISNLDYGVTNEDIKVLFSEVGELRRYSIHYDKSGRSKGTAEVAFARQSDAFAAVKRYNGVQLDGKPMKIEMVGVKLVTPANIAMPPSTNGFPGNTGGSFRRQQRVAGRGRDRGSGGRGSVRGRGRGRGQGEKVSPEDLDADLEKYHQEAMQLN</sequence>
<dbReference type="InterPro" id="IPR012677">
    <property type="entry name" value="Nucleotide-bd_a/b_plait_sf"/>
</dbReference>
<feature type="region of interest" description="Disordered" evidence="3">
    <location>
        <begin position="16"/>
        <end position="78"/>
    </location>
</feature>
<dbReference type="SMART" id="SM00360">
    <property type="entry name" value="RRM"/>
    <property type="match status" value="1"/>
</dbReference>
<evidence type="ECO:0000256" key="2">
    <source>
        <dbReference type="PROSITE-ProRule" id="PRU00176"/>
    </source>
</evidence>
<feature type="compositionally biased region" description="Low complexity" evidence="3">
    <location>
        <begin position="19"/>
        <end position="43"/>
    </location>
</feature>
<proteinExistence type="predicted"/>
<accession>A0AAD8I407</accession>
<evidence type="ECO:0000259" key="4">
    <source>
        <dbReference type="PROSITE" id="PS50102"/>
    </source>
</evidence>
<dbReference type="PANTHER" id="PTHR19965">
    <property type="entry name" value="RNA AND EXPORT FACTOR BINDING PROTEIN"/>
    <property type="match status" value="1"/>
</dbReference>
<keyword evidence="1 2" id="KW-0694">RNA-binding</keyword>
<gene>
    <name evidence="5" type="ORF">POM88_024833</name>
</gene>
<dbReference type="InterPro" id="IPR051229">
    <property type="entry name" value="ALYREF_mRNA_export"/>
</dbReference>
<reference evidence="5" key="2">
    <citation type="submission" date="2023-05" db="EMBL/GenBank/DDBJ databases">
        <authorList>
            <person name="Schelkunov M.I."/>
        </authorList>
    </citation>
    <scope>NUCLEOTIDE SEQUENCE</scope>
    <source>
        <strain evidence="5">Hsosn_3</strain>
        <tissue evidence="5">Leaf</tissue>
    </source>
</reference>
<feature type="compositionally biased region" description="Basic and acidic residues" evidence="3">
    <location>
        <begin position="232"/>
        <end position="251"/>
    </location>
</feature>
<dbReference type="InterPro" id="IPR035979">
    <property type="entry name" value="RBD_domain_sf"/>
</dbReference>
<evidence type="ECO:0000256" key="3">
    <source>
        <dbReference type="SAM" id="MobiDB-lite"/>
    </source>
</evidence>
<dbReference type="Pfam" id="PF00076">
    <property type="entry name" value="RRM_1"/>
    <property type="match status" value="1"/>
</dbReference>
<dbReference type="SUPFAM" id="SSF54928">
    <property type="entry name" value="RNA-binding domain, RBD"/>
    <property type="match status" value="1"/>
</dbReference>
<name>A0AAD8I407_9APIA</name>
<dbReference type="PROSITE" id="PS50102">
    <property type="entry name" value="RRM"/>
    <property type="match status" value="1"/>
</dbReference>
<dbReference type="Gene3D" id="3.30.70.330">
    <property type="match status" value="1"/>
</dbReference>
<dbReference type="GO" id="GO:0005634">
    <property type="term" value="C:nucleus"/>
    <property type="evidence" value="ECO:0007669"/>
    <property type="project" value="TreeGrafter"/>
</dbReference>
<evidence type="ECO:0000313" key="6">
    <source>
        <dbReference type="Proteomes" id="UP001237642"/>
    </source>
</evidence>